<evidence type="ECO:0000313" key="3">
    <source>
        <dbReference type="Proteomes" id="UP000663444"/>
    </source>
</evidence>
<dbReference type="PANTHER" id="PTHR33525:SF4">
    <property type="entry name" value="CYCLIC DI-GMP PHOSPHODIESTERASE CDGJ"/>
    <property type="match status" value="1"/>
</dbReference>
<dbReference type="RefSeq" id="WP_203386549.1">
    <property type="nucleotide sequence ID" value="NZ_CP064781.1"/>
</dbReference>
<dbReference type="PROSITE" id="PS51833">
    <property type="entry name" value="HDOD"/>
    <property type="match status" value="1"/>
</dbReference>
<reference evidence="2" key="1">
    <citation type="submission" date="2020-11" db="EMBL/GenBank/DDBJ databases">
        <title>Azospira restricta DSM 18626 genome sequence.</title>
        <authorList>
            <person name="Moe W.M."/>
        </authorList>
    </citation>
    <scope>NUCLEOTIDE SEQUENCE</scope>
    <source>
        <strain evidence="2">DSM 18626</strain>
    </source>
</reference>
<sequence>MQAYHYFRPLLSPAKAWTAFRWQPVPVADDLAALTAMASACEPLARTFPILFPCAPGWLADGAFHRLLGVLGDGRAIPCLPAAAAADPAAETACRQLRGKGQPVAIEVADGDALRKLQPASYDHLLLDARSARNGLPLIDLINAHQAGFTLVAAGTVTHELFDWACAKRFALTSGEFIALTDPRHPVDADTTRLKLLKLLSLVVQDADTREIEEIFRQEPKLSYNLLRLVNSVAVGPRTPITGFNQAITVLGRRQLQRWLQLLIYANQFTQGNLPNPLLQLAAARGRQMELLVATQPADPALDDAGEAAFMVGIFSLLDTLLHMPMREVLASLPVAPPIADALGERGGLLGRLLTAVTAADAGDFEVAGAILDGLGVPARTHVDAQIAAYFWASRINLE</sequence>
<dbReference type="KEGG" id="ares:IWH25_14885"/>
<dbReference type="SUPFAM" id="SSF109604">
    <property type="entry name" value="HD-domain/PDEase-like"/>
    <property type="match status" value="1"/>
</dbReference>
<dbReference type="EMBL" id="CP064781">
    <property type="protein sequence ID" value="QRJ63024.1"/>
    <property type="molecule type" value="Genomic_DNA"/>
</dbReference>
<dbReference type="Gene3D" id="1.10.3210.10">
    <property type="entry name" value="Hypothetical protein af1432"/>
    <property type="match status" value="1"/>
</dbReference>
<dbReference type="Pfam" id="PF08668">
    <property type="entry name" value="HDOD"/>
    <property type="match status" value="1"/>
</dbReference>
<evidence type="ECO:0000313" key="2">
    <source>
        <dbReference type="EMBL" id="QRJ63024.1"/>
    </source>
</evidence>
<evidence type="ECO:0000259" key="1">
    <source>
        <dbReference type="PROSITE" id="PS51833"/>
    </source>
</evidence>
<gene>
    <name evidence="2" type="ORF">IWH25_14885</name>
</gene>
<dbReference type="Proteomes" id="UP000663444">
    <property type="component" value="Chromosome"/>
</dbReference>
<dbReference type="InterPro" id="IPR052340">
    <property type="entry name" value="RNase_Y/CdgJ"/>
</dbReference>
<protein>
    <submittedName>
        <fullName evidence="2">HDOD domain-containing protein</fullName>
    </submittedName>
</protein>
<proteinExistence type="predicted"/>
<dbReference type="AlphaFoldDB" id="A0A974SN81"/>
<accession>A0A974SN81</accession>
<name>A0A974SN81_9RHOO</name>
<feature type="domain" description="HDOD" evidence="1">
    <location>
        <begin position="186"/>
        <end position="381"/>
    </location>
</feature>
<keyword evidence="3" id="KW-1185">Reference proteome</keyword>
<dbReference type="InterPro" id="IPR013976">
    <property type="entry name" value="HDOD"/>
</dbReference>
<organism evidence="2 3">
    <name type="scientific">Azospira restricta</name>
    <dbReference type="NCBI Taxonomy" id="404405"/>
    <lineage>
        <taxon>Bacteria</taxon>
        <taxon>Pseudomonadati</taxon>
        <taxon>Pseudomonadota</taxon>
        <taxon>Betaproteobacteria</taxon>
        <taxon>Rhodocyclales</taxon>
        <taxon>Rhodocyclaceae</taxon>
        <taxon>Azospira</taxon>
    </lineage>
</organism>
<dbReference type="PANTHER" id="PTHR33525">
    <property type="match status" value="1"/>
</dbReference>